<proteinExistence type="predicted"/>
<keyword evidence="3" id="KW-1185">Reference proteome</keyword>
<dbReference type="Pfam" id="PF13692">
    <property type="entry name" value="Glyco_trans_1_4"/>
    <property type="match status" value="1"/>
</dbReference>
<keyword evidence="1 2" id="KW-0808">Transferase</keyword>
<dbReference type="AlphaFoldDB" id="A0A173MS88"/>
<dbReference type="PANTHER" id="PTHR46401:SF2">
    <property type="entry name" value="GLYCOSYLTRANSFERASE WBBK-RELATED"/>
    <property type="match status" value="1"/>
</dbReference>
<evidence type="ECO:0000256" key="1">
    <source>
        <dbReference type="ARBA" id="ARBA00022679"/>
    </source>
</evidence>
<evidence type="ECO:0000313" key="2">
    <source>
        <dbReference type="EMBL" id="SIT18048.1"/>
    </source>
</evidence>
<dbReference type="Gene3D" id="3.40.50.2000">
    <property type="entry name" value="Glycogen Phosphorylase B"/>
    <property type="match status" value="1"/>
</dbReference>
<dbReference type="GO" id="GO:0016757">
    <property type="term" value="F:glycosyltransferase activity"/>
    <property type="evidence" value="ECO:0007669"/>
    <property type="project" value="TreeGrafter"/>
</dbReference>
<dbReference type="GO" id="GO:0009103">
    <property type="term" value="P:lipopolysaccharide biosynthetic process"/>
    <property type="evidence" value="ECO:0007669"/>
    <property type="project" value="TreeGrafter"/>
</dbReference>
<sequence length="405" mass="45812">MLKGKNIIILGSAKFDSPIESTTITIARFLAAENTVYYIDYPLTWKDYFDAGKKEEVNRRKPFFFSSALMSSDLPGFHIGIVPPVASINILPEGKLYRAALRFNQQRIIGKIKKLIRRYSITDYIFINSFNFHYPDIAAGLRPSLTAYHCVDPLVVDYDKKHGVISEKILVSQSDLVVCTSRQLYEEKKLQNKDSYFIANAADVSHSSKALNDDVKVYDAIAALPSPVMGYFGNIERRMDFDLLKQVVAENKDKSFAFVGPYSKEFVPDWFFHTPNIHLIGKVPYQDMPAVVKGFDVAMIPFKKDEFSRTIFPLKLFEYLGAGKPVIATDFNPDLQEFTEDAVFYCASADAFTAAIEKALAEENEVGKKQQRIHIAAQNTWDKRGQAFSELLASYLKPSSNPQHS</sequence>
<dbReference type="KEGG" id="fln:FLA_6289"/>
<dbReference type="EMBL" id="FTOR01000004">
    <property type="protein sequence ID" value="SIT18048.1"/>
    <property type="molecule type" value="Genomic_DNA"/>
</dbReference>
<dbReference type="Proteomes" id="UP000186917">
    <property type="component" value="Unassembled WGS sequence"/>
</dbReference>
<accession>A0A173MS88</accession>
<dbReference type="RefSeq" id="WP_076379715.1">
    <property type="nucleotide sequence ID" value="NZ_AP017422.1"/>
</dbReference>
<dbReference type="PANTHER" id="PTHR46401">
    <property type="entry name" value="GLYCOSYLTRANSFERASE WBBK-RELATED"/>
    <property type="match status" value="1"/>
</dbReference>
<name>A0A173MS88_9BACT</name>
<dbReference type="SUPFAM" id="SSF53756">
    <property type="entry name" value="UDP-Glycosyltransferase/glycogen phosphorylase"/>
    <property type="match status" value="1"/>
</dbReference>
<dbReference type="OrthoDB" id="9816564at2"/>
<reference evidence="3" key="1">
    <citation type="submission" date="2017-01" db="EMBL/GenBank/DDBJ databases">
        <authorList>
            <person name="Varghese N."/>
            <person name="Submissions S."/>
        </authorList>
    </citation>
    <scope>NUCLEOTIDE SEQUENCE [LARGE SCALE GENOMIC DNA]</scope>
    <source>
        <strain evidence="3">DSM 21054</strain>
    </source>
</reference>
<evidence type="ECO:0000313" key="3">
    <source>
        <dbReference type="Proteomes" id="UP000186917"/>
    </source>
</evidence>
<dbReference type="Gene3D" id="3.40.50.11010">
    <property type="match status" value="1"/>
</dbReference>
<protein>
    <submittedName>
        <fullName evidence="2">Glycosyltransferase involved in cell wall bisynthesis</fullName>
    </submittedName>
</protein>
<organism evidence="2 3">
    <name type="scientific">Filimonas lacunae</name>
    <dbReference type="NCBI Taxonomy" id="477680"/>
    <lineage>
        <taxon>Bacteria</taxon>
        <taxon>Pseudomonadati</taxon>
        <taxon>Bacteroidota</taxon>
        <taxon>Chitinophagia</taxon>
        <taxon>Chitinophagales</taxon>
        <taxon>Chitinophagaceae</taxon>
        <taxon>Filimonas</taxon>
    </lineage>
</organism>
<dbReference type="STRING" id="477680.SAMN05421788_104401"/>
<gene>
    <name evidence="2" type="ORF">SAMN05421788_104401</name>
</gene>